<dbReference type="InterPro" id="IPR036279">
    <property type="entry name" value="5-3_exonuclease_C_sf"/>
</dbReference>
<sequence length="291" mass="32070">MKIYLVDGTYELFRNHFGAPPRKAPDGREVGATLGLLRSLLMLLTTPGVTHVACAFDHVIESFRNDLYPGYKTGVGVDPNLIAQFPLAEEAVSSLGLVVWSMVEFEADDALSSATSRFKNEDGVEQIVICSPDKDLAQLVSGSRIVGWNRRRNMFIDEAGVMEKFGVRPPSIPDWLGLVGDAADGFPGIPGWGEKSAAAVLAKYEHLEAIPAAPQTWGLSASRAARLAESLAQHRDEALLFRTLATLREDVPLKETLADLEWQGAYTRLKDICHRLGDEKFPGRVPKWRER</sequence>
<dbReference type="InterPro" id="IPR029060">
    <property type="entry name" value="PIN-like_dom_sf"/>
</dbReference>
<proteinExistence type="predicted"/>
<organism evidence="7 8">
    <name type="scientific">Dictyobacter aurantiacus</name>
    <dbReference type="NCBI Taxonomy" id="1936993"/>
    <lineage>
        <taxon>Bacteria</taxon>
        <taxon>Bacillati</taxon>
        <taxon>Chloroflexota</taxon>
        <taxon>Ktedonobacteria</taxon>
        <taxon>Ktedonobacterales</taxon>
        <taxon>Dictyobacteraceae</taxon>
        <taxon>Dictyobacter</taxon>
    </lineage>
</organism>
<dbReference type="GO" id="GO:0008409">
    <property type="term" value="F:5'-3' exonuclease activity"/>
    <property type="evidence" value="ECO:0007669"/>
    <property type="project" value="InterPro"/>
</dbReference>
<feature type="domain" description="5'-3' exonuclease" evidence="6">
    <location>
        <begin position="1"/>
        <end position="263"/>
    </location>
</feature>
<evidence type="ECO:0000256" key="2">
    <source>
        <dbReference type="ARBA" id="ARBA00022801"/>
    </source>
</evidence>
<comment type="function">
    <text evidence="4">5'-3' exonuclease acting preferentially on double-stranded DNA.</text>
</comment>
<dbReference type="InterPro" id="IPR002421">
    <property type="entry name" value="5-3_exonuclease"/>
</dbReference>
<keyword evidence="2" id="KW-0378">Hydrolase</keyword>
<dbReference type="OrthoDB" id="9806424at2"/>
<dbReference type="PANTHER" id="PTHR42646">
    <property type="entry name" value="FLAP ENDONUCLEASE XNI"/>
    <property type="match status" value="1"/>
</dbReference>
<dbReference type="SUPFAM" id="SSF88723">
    <property type="entry name" value="PIN domain-like"/>
    <property type="match status" value="1"/>
</dbReference>
<dbReference type="GO" id="GO:0033567">
    <property type="term" value="P:DNA replication, Okazaki fragment processing"/>
    <property type="evidence" value="ECO:0007669"/>
    <property type="project" value="InterPro"/>
</dbReference>
<evidence type="ECO:0000313" key="8">
    <source>
        <dbReference type="Proteomes" id="UP000287224"/>
    </source>
</evidence>
<dbReference type="GO" id="GO:0017108">
    <property type="term" value="F:5'-flap endonuclease activity"/>
    <property type="evidence" value="ECO:0007669"/>
    <property type="project" value="InterPro"/>
</dbReference>
<keyword evidence="8" id="KW-1185">Reference proteome</keyword>
<accession>A0A401ZTH5</accession>
<keyword evidence="1" id="KW-0540">Nuclease</keyword>
<evidence type="ECO:0000256" key="3">
    <source>
        <dbReference type="ARBA" id="ARBA00023125"/>
    </source>
</evidence>
<evidence type="ECO:0000259" key="6">
    <source>
        <dbReference type="SMART" id="SM00475"/>
    </source>
</evidence>
<evidence type="ECO:0000256" key="5">
    <source>
        <dbReference type="ARBA" id="ARBA00050026"/>
    </source>
</evidence>
<evidence type="ECO:0000256" key="4">
    <source>
        <dbReference type="ARBA" id="ARBA00049957"/>
    </source>
</evidence>
<dbReference type="EMBL" id="BIFQ01000002">
    <property type="protein sequence ID" value="GCE10074.1"/>
    <property type="molecule type" value="Genomic_DNA"/>
</dbReference>
<dbReference type="Proteomes" id="UP000287224">
    <property type="component" value="Unassembled WGS sequence"/>
</dbReference>
<dbReference type="Gene3D" id="1.10.150.20">
    <property type="entry name" value="5' to 3' exonuclease, C-terminal subdomain"/>
    <property type="match status" value="1"/>
</dbReference>
<keyword evidence="3" id="KW-0238">DNA-binding</keyword>
<dbReference type="SMART" id="SM00475">
    <property type="entry name" value="53EXOc"/>
    <property type="match status" value="1"/>
</dbReference>
<evidence type="ECO:0000256" key="1">
    <source>
        <dbReference type="ARBA" id="ARBA00022722"/>
    </source>
</evidence>
<evidence type="ECO:0000313" key="7">
    <source>
        <dbReference type="EMBL" id="GCE10074.1"/>
    </source>
</evidence>
<dbReference type="CDD" id="cd09898">
    <property type="entry name" value="H3TH_53EXO"/>
    <property type="match status" value="1"/>
</dbReference>
<dbReference type="InterPro" id="IPR008918">
    <property type="entry name" value="HhH2"/>
</dbReference>
<dbReference type="InterPro" id="IPR020046">
    <property type="entry name" value="5-3_exonucl_a-hlix_arch_N"/>
</dbReference>
<comment type="caution">
    <text evidence="7">The sequence shown here is derived from an EMBL/GenBank/DDBJ whole genome shotgun (WGS) entry which is preliminary data.</text>
</comment>
<gene>
    <name evidence="7" type="ORF">KDAU_74030</name>
</gene>
<dbReference type="AlphaFoldDB" id="A0A401ZTH5"/>
<dbReference type="RefSeq" id="WP_126603062.1">
    <property type="nucleotide sequence ID" value="NZ_BIFQ01000002.1"/>
</dbReference>
<dbReference type="GO" id="GO:0003677">
    <property type="term" value="F:DNA binding"/>
    <property type="evidence" value="ECO:0007669"/>
    <property type="project" value="UniProtKB-KW"/>
</dbReference>
<dbReference type="SUPFAM" id="SSF47807">
    <property type="entry name" value="5' to 3' exonuclease, C-terminal subdomain"/>
    <property type="match status" value="1"/>
</dbReference>
<dbReference type="SMART" id="SM00279">
    <property type="entry name" value="HhH2"/>
    <property type="match status" value="1"/>
</dbReference>
<dbReference type="Pfam" id="PF02739">
    <property type="entry name" value="5_3_exonuc_N"/>
    <property type="match status" value="1"/>
</dbReference>
<dbReference type="CDD" id="cd09859">
    <property type="entry name" value="PIN_53EXO"/>
    <property type="match status" value="1"/>
</dbReference>
<dbReference type="InterPro" id="IPR020045">
    <property type="entry name" value="DNA_polI_H3TH"/>
</dbReference>
<dbReference type="Gene3D" id="3.40.50.1010">
    <property type="entry name" value="5'-nuclease"/>
    <property type="match status" value="1"/>
</dbReference>
<dbReference type="InterPro" id="IPR038969">
    <property type="entry name" value="FEN"/>
</dbReference>
<name>A0A401ZTH5_9CHLR</name>
<reference evidence="8" key="1">
    <citation type="submission" date="2018-12" db="EMBL/GenBank/DDBJ databases">
        <title>Tengunoibacter tsumagoiensis gen. nov., sp. nov., Dictyobacter kobayashii sp. nov., D. alpinus sp. nov., and D. joshuensis sp. nov. and description of Dictyobacteraceae fam. nov. within the order Ktedonobacterales isolated from Tengu-no-mugimeshi.</title>
        <authorList>
            <person name="Wang C.M."/>
            <person name="Zheng Y."/>
            <person name="Sakai Y."/>
            <person name="Toyoda A."/>
            <person name="Minakuchi Y."/>
            <person name="Abe K."/>
            <person name="Yokota A."/>
            <person name="Yabe S."/>
        </authorList>
    </citation>
    <scope>NUCLEOTIDE SEQUENCE [LARGE SCALE GENOMIC DNA]</scope>
    <source>
        <strain evidence="8">S-27</strain>
    </source>
</reference>
<protein>
    <recommendedName>
        <fullName evidence="5">5'-3' exonuclease</fullName>
    </recommendedName>
</protein>
<dbReference type="PANTHER" id="PTHR42646:SF2">
    <property type="entry name" value="5'-3' EXONUCLEASE FAMILY PROTEIN"/>
    <property type="match status" value="1"/>
</dbReference>
<dbReference type="Pfam" id="PF01367">
    <property type="entry name" value="5_3_exonuc"/>
    <property type="match status" value="1"/>
</dbReference>